<reference evidence="3" key="2">
    <citation type="submission" date="2019-09" db="EMBL/GenBank/DDBJ databases">
        <title>Taxonomic note: a critical rebuttal of the proposed division of the genus Arcobacter into six genera, emended descriptions of Arcobacter anaerophilus and the genus Arcobacter, and an assessment of genus-level boundaries for Epsilonproteobacteria using in silico genomic comparator tools.</title>
        <authorList>
            <person name="On S.L.W."/>
            <person name="Miller W.G."/>
            <person name="Biggs P."/>
            <person name="Cornelius A."/>
            <person name="Vandamme P."/>
        </authorList>
    </citation>
    <scope>NUCLEOTIDE SEQUENCE [LARGE SCALE GENOMIC DNA]</scope>
    <source>
        <strain evidence="3">LMG 26638</strain>
    </source>
</reference>
<dbReference type="PROSITE" id="PS50111">
    <property type="entry name" value="CHEMOTAXIS_TRANSDUC_2"/>
    <property type="match status" value="1"/>
</dbReference>
<gene>
    <name evidence="3" type="ORF">APAC_0379</name>
</gene>
<dbReference type="EMBL" id="CP035928">
    <property type="protein sequence ID" value="QEP33540.1"/>
    <property type="molecule type" value="Genomic_DNA"/>
</dbReference>
<evidence type="ECO:0000313" key="3">
    <source>
        <dbReference type="EMBL" id="QEP33540.1"/>
    </source>
</evidence>
<keyword evidence="4" id="KW-1185">Reference proteome</keyword>
<dbReference type="GO" id="GO:0006935">
    <property type="term" value="P:chemotaxis"/>
    <property type="evidence" value="ECO:0007669"/>
    <property type="project" value="TreeGrafter"/>
</dbReference>
<organism evidence="3 4">
    <name type="scientific">Malaciobacter pacificus</name>
    <dbReference type="NCBI Taxonomy" id="1080223"/>
    <lineage>
        <taxon>Bacteria</taxon>
        <taxon>Pseudomonadati</taxon>
        <taxon>Campylobacterota</taxon>
        <taxon>Epsilonproteobacteria</taxon>
        <taxon>Campylobacterales</taxon>
        <taxon>Arcobacteraceae</taxon>
        <taxon>Malaciobacter</taxon>
    </lineage>
</organism>
<protein>
    <submittedName>
        <fullName evidence="3">MCP-domain signal transduction protein</fullName>
    </submittedName>
</protein>
<dbReference type="GO" id="GO:0005886">
    <property type="term" value="C:plasma membrane"/>
    <property type="evidence" value="ECO:0007669"/>
    <property type="project" value="TreeGrafter"/>
</dbReference>
<dbReference type="SMART" id="SM00283">
    <property type="entry name" value="MA"/>
    <property type="match status" value="1"/>
</dbReference>
<reference evidence="3" key="1">
    <citation type="submission" date="2019-09" db="EMBL/GenBank/DDBJ databases">
        <title>Complete genome sequencing of four Arcobacter species reveals a diverse suite of mobile elements.</title>
        <authorList>
            <person name="Miller W.G."/>
            <person name="Yee E."/>
            <person name="Bono J.L."/>
        </authorList>
    </citation>
    <scope>NUCLEOTIDE SEQUENCE [LARGE SCALE GENOMIC DNA]</scope>
    <source>
        <strain evidence="3">LMG 26638</strain>
    </source>
</reference>
<dbReference type="Gene3D" id="3.30.450.20">
    <property type="entry name" value="PAS domain"/>
    <property type="match status" value="1"/>
</dbReference>
<sequence>MKKKLSIRFKLITIVVSGLILLGSLISYISINMSMTSLEKSEMDKLKAVKTTKKNEVQTYFNTLESLLLSLAQSKTTKDAFLDFYEGFHNLENEVDLGIDFIEEQIIVDFQKNYLDLVNYNVPNSDQRKDINIYLPVNNNSLIAQYIFITDNKEKLGEKNNLIYNEKYKSKYMDAHKLYHSTFNEFLIHYSLYDIFMVDLKGNLIYTDFKEKDFATNLINGVYSKTGLGKAYKKALDLDKNQIAFEDFAPYEPSYNSAASFISTPIFIDGKKQGVLIFQMPVDKINEIMNFNGQYEEAGFGQSGEAYLIGSDYKMRNDSRFVKDLDDEIVKELNSTIGVWEVKTDTTIAGFEKNQEKGSWIIDDYRGVSVLSVFEKIDIFHGTQWLLVAEIDEDEALKSAYELRNFVLIVSIICIIVFLLLLIVSISKLIINPIENLKRGLDSFFAYLNHKTDNVKELEIIYEDEIGQMSRVINENINLTKKAIEEDRKLIDETIAVLSEFGQGDLCQRINLNVSNPALLQLKDVLNNMANNLEENIDKVLDILEKYSNYNYLDKVDNKGLKEDLLKLANGVNNLGNSITNMLIKNKENGLTIDETSEILLNNVDELNRSSNNAAASLEETSSAIEQITSNIRSNSENIYEMTQYSQKVNESSSSGQVLANETNTAMDEINSKVHAINEAIEVIDQIAFQTNILSLNAAVEAATAGEAGKGFAVVAQEVRNLANRSAEAAKEIKDLVEDATSKANEGKGIASKMIEGYKELNSNIEQTLDLISNVEKASKEQLLGIEQINSTVSQLDQQTQKNAQIASQTRDIASTSNTMAKQILKDVDEKKFKQ</sequence>
<dbReference type="Pfam" id="PF00015">
    <property type="entry name" value="MCPsignal"/>
    <property type="match status" value="1"/>
</dbReference>
<accession>A0A5C2H3J3</accession>
<dbReference type="GO" id="GO:0007165">
    <property type="term" value="P:signal transduction"/>
    <property type="evidence" value="ECO:0007669"/>
    <property type="project" value="InterPro"/>
</dbReference>
<comment type="similarity">
    <text evidence="2">Belongs to the methyl-accepting chemotaxis (MCP) protein family.</text>
</comment>
<evidence type="ECO:0000313" key="4">
    <source>
        <dbReference type="Proteomes" id="UP000322726"/>
    </source>
</evidence>
<dbReference type="InterPro" id="IPR004089">
    <property type="entry name" value="MCPsignal_dom"/>
</dbReference>
<dbReference type="PANTHER" id="PTHR43531:SF14">
    <property type="entry name" value="METHYL-ACCEPTING CHEMOTAXIS PROTEIN I-RELATED"/>
    <property type="match status" value="1"/>
</dbReference>
<dbReference type="Gene3D" id="1.10.287.950">
    <property type="entry name" value="Methyl-accepting chemotaxis protein"/>
    <property type="match status" value="1"/>
</dbReference>
<dbReference type="SUPFAM" id="SSF58104">
    <property type="entry name" value="Methyl-accepting chemotaxis protein (MCP) signaling domain"/>
    <property type="match status" value="1"/>
</dbReference>
<name>A0A5C2H3J3_9BACT</name>
<dbReference type="InterPro" id="IPR051310">
    <property type="entry name" value="MCP_chemotaxis"/>
</dbReference>
<dbReference type="AlphaFoldDB" id="A0A5C2H3J3"/>
<keyword evidence="1" id="KW-0488">Methylation</keyword>
<dbReference type="KEGG" id="apai:APAC_0379"/>
<dbReference type="GO" id="GO:0004888">
    <property type="term" value="F:transmembrane signaling receptor activity"/>
    <property type="evidence" value="ECO:0007669"/>
    <property type="project" value="TreeGrafter"/>
</dbReference>
<evidence type="ECO:0000256" key="1">
    <source>
        <dbReference type="ARBA" id="ARBA00022481"/>
    </source>
</evidence>
<evidence type="ECO:0000256" key="2">
    <source>
        <dbReference type="ARBA" id="ARBA00029447"/>
    </source>
</evidence>
<dbReference type="CDD" id="cd11386">
    <property type="entry name" value="MCP_signal"/>
    <property type="match status" value="1"/>
</dbReference>
<dbReference type="PANTHER" id="PTHR43531">
    <property type="entry name" value="PROTEIN ICFG"/>
    <property type="match status" value="1"/>
</dbReference>
<proteinExistence type="inferred from homology"/>
<dbReference type="Proteomes" id="UP000322726">
    <property type="component" value="Chromosome"/>
</dbReference>